<keyword evidence="2" id="KW-0539">Nucleus</keyword>
<organism evidence="6">
    <name type="scientific">Arabidopsis lyrata subsp. lyrata</name>
    <name type="common">Lyre-leaved rock-cress</name>
    <dbReference type="NCBI Taxonomy" id="81972"/>
    <lineage>
        <taxon>Eukaryota</taxon>
        <taxon>Viridiplantae</taxon>
        <taxon>Streptophyta</taxon>
        <taxon>Embryophyta</taxon>
        <taxon>Tracheophyta</taxon>
        <taxon>Spermatophyta</taxon>
        <taxon>Magnoliopsida</taxon>
        <taxon>eudicotyledons</taxon>
        <taxon>Gunneridae</taxon>
        <taxon>Pentapetalae</taxon>
        <taxon>rosids</taxon>
        <taxon>malvids</taxon>
        <taxon>Brassicales</taxon>
        <taxon>Brassicaceae</taxon>
        <taxon>Camelineae</taxon>
        <taxon>Arabidopsis</taxon>
    </lineage>
</organism>
<dbReference type="Proteomes" id="UP000008694">
    <property type="component" value="Unassembled WGS sequence"/>
</dbReference>
<protein>
    <recommendedName>
        <fullName evidence="4">Histone deacetylase interacting domain-containing protein</fullName>
    </recommendedName>
</protein>
<dbReference type="InterPro" id="IPR039774">
    <property type="entry name" value="Sin3-like"/>
</dbReference>
<dbReference type="GO" id="GO:0000118">
    <property type="term" value="C:histone deacetylase complex"/>
    <property type="evidence" value="ECO:0007669"/>
    <property type="project" value="TreeGrafter"/>
</dbReference>
<comment type="subcellular location">
    <subcellularLocation>
        <location evidence="1">Nucleus</location>
    </subcellularLocation>
</comment>
<gene>
    <name evidence="5" type="ORF">ARALYDRAFT_898937</name>
</gene>
<evidence type="ECO:0000256" key="3">
    <source>
        <dbReference type="SAM" id="MobiDB-lite"/>
    </source>
</evidence>
<accession>D7L464</accession>
<dbReference type="GO" id="GO:0000785">
    <property type="term" value="C:chromatin"/>
    <property type="evidence" value="ECO:0007669"/>
    <property type="project" value="TreeGrafter"/>
</dbReference>
<reference evidence="6" key="1">
    <citation type="journal article" date="2011" name="Nat. Genet.">
        <title>The Arabidopsis lyrata genome sequence and the basis of rapid genome size change.</title>
        <authorList>
            <person name="Hu T.T."/>
            <person name="Pattyn P."/>
            <person name="Bakker E.G."/>
            <person name="Cao J."/>
            <person name="Cheng J.-F."/>
            <person name="Clark R.M."/>
            <person name="Fahlgren N."/>
            <person name="Fawcett J.A."/>
            <person name="Grimwood J."/>
            <person name="Gundlach H."/>
            <person name="Haberer G."/>
            <person name="Hollister J.D."/>
            <person name="Ossowski S."/>
            <person name="Ottilar R.P."/>
            <person name="Salamov A.A."/>
            <person name="Schneeberger K."/>
            <person name="Spannagl M."/>
            <person name="Wang X."/>
            <person name="Yang L."/>
            <person name="Nasrallah M.E."/>
            <person name="Bergelson J."/>
            <person name="Carrington J.C."/>
            <person name="Gaut B.S."/>
            <person name="Schmutz J."/>
            <person name="Mayer K.F.X."/>
            <person name="Van de Peer Y."/>
            <person name="Grigoriev I.V."/>
            <person name="Nordborg M."/>
            <person name="Weigel D."/>
            <person name="Guo Y.-L."/>
        </authorList>
    </citation>
    <scope>NUCLEOTIDE SEQUENCE [LARGE SCALE GENOMIC DNA]</scope>
    <source>
        <strain evidence="6">cv. MN47</strain>
    </source>
</reference>
<dbReference type="PANTHER" id="PTHR12346:SF23">
    <property type="entry name" value="PAIRED AMPHIPATHIC HELIX SIN3-LIKE PROTEIN-RELATED"/>
    <property type="match status" value="1"/>
</dbReference>
<dbReference type="InterPro" id="IPR013194">
    <property type="entry name" value="HDAC_interact_dom"/>
</dbReference>
<dbReference type="GO" id="GO:0000122">
    <property type="term" value="P:negative regulation of transcription by RNA polymerase II"/>
    <property type="evidence" value="ECO:0007669"/>
    <property type="project" value="TreeGrafter"/>
</dbReference>
<dbReference type="PANTHER" id="PTHR12346">
    <property type="entry name" value="SIN3B-RELATED"/>
    <property type="match status" value="1"/>
</dbReference>
<feature type="domain" description="Histone deacetylase interacting" evidence="4">
    <location>
        <begin position="134"/>
        <end position="224"/>
    </location>
</feature>
<dbReference type="SMART" id="SM00761">
    <property type="entry name" value="HDAC_interact"/>
    <property type="match status" value="1"/>
</dbReference>
<name>D7L464_ARALL</name>
<dbReference type="HOGENOM" id="CLU_060823_0_0_1"/>
<evidence type="ECO:0000313" key="5">
    <source>
        <dbReference type="EMBL" id="EFH59731.1"/>
    </source>
</evidence>
<dbReference type="GO" id="GO:0003714">
    <property type="term" value="F:transcription corepressor activity"/>
    <property type="evidence" value="ECO:0007669"/>
    <property type="project" value="InterPro"/>
</dbReference>
<evidence type="ECO:0000259" key="4">
    <source>
        <dbReference type="SMART" id="SM00761"/>
    </source>
</evidence>
<dbReference type="Gramene" id="scaffold_302907.1">
    <property type="protein sequence ID" value="scaffold_302907.1"/>
    <property type="gene ID" value="scaffold_302907.1"/>
</dbReference>
<evidence type="ECO:0000256" key="1">
    <source>
        <dbReference type="ARBA" id="ARBA00004123"/>
    </source>
</evidence>
<dbReference type="eggNOG" id="KOG4204">
    <property type="taxonomic scope" value="Eukaryota"/>
</dbReference>
<dbReference type="InterPro" id="IPR036600">
    <property type="entry name" value="PAH_sf"/>
</dbReference>
<dbReference type="STRING" id="81972.D7L464"/>
<sequence>MTTYVDELFKNISELLNPWEMRTFTSLIQDFRFNRIGETELDTSLQFLFEKHEDLYQRFKQVTSSSVKEDDEDLEEGEIRDGDHPKIQDENPKEEDPIHGESRIEADREVKVEVDENLDGTIERPLKKRRTSKRLEQVTPNYKPLLEEEQWPVSNTVLNNKCVLMKKSVKFEDKKLTGIEEEMKKCEDHMYEVDMLMEALRSAVDSAEKVMTGEMELEDLGGKFYRCVEMLYGGDMFEIVTEDHQRALPVIIRRLNQKMRDLTAARERLKPIWKKLIEENSAKQRDSSAQGNRKK</sequence>
<dbReference type="SUPFAM" id="SSF47762">
    <property type="entry name" value="PAH2 domain"/>
    <property type="match status" value="1"/>
</dbReference>
<proteinExistence type="predicted"/>
<dbReference type="Pfam" id="PF08295">
    <property type="entry name" value="Sin3_corepress"/>
    <property type="match status" value="1"/>
</dbReference>
<evidence type="ECO:0000313" key="6">
    <source>
        <dbReference type="Proteomes" id="UP000008694"/>
    </source>
</evidence>
<dbReference type="EMBL" id="GL348715">
    <property type="protein sequence ID" value="EFH59731.1"/>
    <property type="molecule type" value="Genomic_DNA"/>
</dbReference>
<feature type="compositionally biased region" description="Basic and acidic residues" evidence="3">
    <location>
        <begin position="77"/>
        <end position="107"/>
    </location>
</feature>
<evidence type="ECO:0000256" key="2">
    <source>
        <dbReference type="ARBA" id="ARBA00023242"/>
    </source>
</evidence>
<keyword evidence="6" id="KW-1185">Reference proteome</keyword>
<dbReference type="AlphaFoldDB" id="D7L464"/>
<feature type="region of interest" description="Disordered" evidence="3">
    <location>
        <begin position="66"/>
        <end position="107"/>
    </location>
</feature>